<dbReference type="GO" id="GO:0000976">
    <property type="term" value="F:transcription cis-regulatory region binding"/>
    <property type="evidence" value="ECO:0007669"/>
    <property type="project" value="TreeGrafter"/>
</dbReference>
<keyword evidence="4" id="KW-0804">Transcription</keyword>
<dbReference type="Pfam" id="PF03466">
    <property type="entry name" value="LysR_substrate"/>
    <property type="match status" value="1"/>
</dbReference>
<comment type="similarity">
    <text evidence="1">Belongs to the LysR transcriptional regulatory family.</text>
</comment>
<evidence type="ECO:0000313" key="8">
    <source>
        <dbReference type="Proteomes" id="UP000272781"/>
    </source>
</evidence>
<reference evidence="6" key="3">
    <citation type="submission" date="2019-06" db="EMBL/GenBank/DDBJ databases">
        <title>A comparative analysis of the Nautiliaceae.</title>
        <authorList>
            <person name="Grosche A."/>
            <person name="Smedile F."/>
            <person name="Vetriani C."/>
        </authorList>
    </citation>
    <scope>NUCLEOTIDE SEQUENCE</scope>
    <source>
        <strain evidence="6">TB6</strain>
    </source>
</reference>
<evidence type="ECO:0000256" key="2">
    <source>
        <dbReference type="ARBA" id="ARBA00023015"/>
    </source>
</evidence>
<dbReference type="Gene3D" id="3.40.190.290">
    <property type="match status" value="1"/>
</dbReference>
<dbReference type="PANTHER" id="PTHR30126">
    <property type="entry name" value="HTH-TYPE TRANSCRIPTIONAL REGULATOR"/>
    <property type="match status" value="1"/>
</dbReference>
<evidence type="ECO:0000256" key="3">
    <source>
        <dbReference type="ARBA" id="ARBA00023125"/>
    </source>
</evidence>
<dbReference type="InterPro" id="IPR036388">
    <property type="entry name" value="WH-like_DNA-bd_sf"/>
</dbReference>
<dbReference type="InterPro" id="IPR036390">
    <property type="entry name" value="WH_DNA-bd_sf"/>
</dbReference>
<dbReference type="Gene3D" id="1.10.10.10">
    <property type="entry name" value="Winged helix-like DNA-binding domain superfamily/Winged helix DNA-binding domain"/>
    <property type="match status" value="1"/>
</dbReference>
<accession>A0AAJ4RCU5</accession>
<dbReference type="Proteomes" id="UP000298805">
    <property type="component" value="Chromosome"/>
</dbReference>
<keyword evidence="2" id="KW-0805">Transcription regulation</keyword>
<dbReference type="EMBL" id="CP027432">
    <property type="protein sequence ID" value="QDD68096.1"/>
    <property type="molecule type" value="Genomic_DNA"/>
</dbReference>
<evidence type="ECO:0000313" key="6">
    <source>
        <dbReference type="EMBL" id="QDD68096.1"/>
    </source>
</evidence>
<dbReference type="PANTHER" id="PTHR30126:SF64">
    <property type="entry name" value="HTH-TYPE TRANSCRIPTIONAL REGULATOR CITR"/>
    <property type="match status" value="1"/>
</dbReference>
<dbReference type="EMBL" id="RJVK01000002">
    <property type="protein sequence ID" value="ROR39997.1"/>
    <property type="molecule type" value="Genomic_DNA"/>
</dbReference>
<feature type="domain" description="HTH lysR-type" evidence="5">
    <location>
        <begin position="6"/>
        <end position="61"/>
    </location>
</feature>
<keyword evidence="9" id="KW-1185">Reference proteome</keyword>
<dbReference type="PROSITE" id="PS50931">
    <property type="entry name" value="HTH_LYSR"/>
    <property type="match status" value="1"/>
</dbReference>
<dbReference type="GO" id="GO:0003700">
    <property type="term" value="F:DNA-binding transcription factor activity"/>
    <property type="evidence" value="ECO:0007669"/>
    <property type="project" value="InterPro"/>
</dbReference>
<dbReference type="SUPFAM" id="SSF53850">
    <property type="entry name" value="Periplasmic binding protein-like II"/>
    <property type="match status" value="1"/>
</dbReference>
<protein>
    <submittedName>
        <fullName evidence="7">DNA-binding transcriptional LysR family regulator</fullName>
    </submittedName>
    <submittedName>
        <fullName evidence="6">LysR family transcriptional regulator</fullName>
    </submittedName>
</protein>
<evidence type="ECO:0000256" key="4">
    <source>
        <dbReference type="ARBA" id="ARBA00023163"/>
    </source>
</evidence>
<dbReference type="AlphaFoldDB" id="A0AAJ4RCU5"/>
<reference evidence="7 8" key="2">
    <citation type="submission" date="2018-11" db="EMBL/GenBank/DDBJ databases">
        <title>Genomic Encyclopedia of Type Strains, Phase IV (KMG-IV): sequencing the most valuable type-strain genomes for metagenomic binning, comparative biology and taxonomic classification.</title>
        <authorList>
            <person name="Goeker M."/>
        </authorList>
    </citation>
    <scope>NUCLEOTIDE SEQUENCE [LARGE SCALE GENOMIC DNA]</scope>
    <source>
        <strain evidence="7 8">DSM 27783</strain>
    </source>
</reference>
<proteinExistence type="inferred from homology"/>
<dbReference type="InterPro" id="IPR005119">
    <property type="entry name" value="LysR_subst-bd"/>
</dbReference>
<organism evidence="7 8">
    <name type="scientific">Caminibacter pacificus</name>
    <dbReference type="NCBI Taxonomy" id="1424653"/>
    <lineage>
        <taxon>Bacteria</taxon>
        <taxon>Pseudomonadati</taxon>
        <taxon>Campylobacterota</taxon>
        <taxon>Epsilonproteobacteria</taxon>
        <taxon>Nautiliales</taxon>
        <taxon>Nautiliaceae</taxon>
        <taxon>Caminibacter</taxon>
    </lineage>
</organism>
<dbReference type="InterPro" id="IPR000847">
    <property type="entry name" value="LysR_HTH_N"/>
</dbReference>
<evidence type="ECO:0000313" key="9">
    <source>
        <dbReference type="Proteomes" id="UP000298805"/>
    </source>
</evidence>
<dbReference type="Pfam" id="PF00126">
    <property type="entry name" value="HTH_1"/>
    <property type="match status" value="1"/>
</dbReference>
<dbReference type="SUPFAM" id="SSF46785">
    <property type="entry name" value="Winged helix' DNA-binding domain"/>
    <property type="match status" value="1"/>
</dbReference>
<evidence type="ECO:0000256" key="1">
    <source>
        <dbReference type="ARBA" id="ARBA00009437"/>
    </source>
</evidence>
<keyword evidence="3 7" id="KW-0238">DNA-binding</keyword>
<sequence>MVIKYLDKIYTFLVINKEASFSKASKILGISQPAVTQQIRILENFLGVTLFERKKNGVILTKDGQNFLTIAKEFEKFLEDFENKIDKFKNLDSPFLIGASPTVGNYNLPECIKYYKTLINKEINLIIKSNDALFEDVANSAIDMAFVTKKKKNGLNYVEWIEDELVVFSNKPLPSTIELEDLKNYKMICREPNSSTREFIKNVFEAQEFECDTLNIISLVHNSTALKYTVMNANDQVVSIISKMVIKEELRDKKLFAAKIKGMNLKRKTYVVYKEKTKDIEAILNFIKS</sequence>
<dbReference type="RefSeq" id="WP_123352381.1">
    <property type="nucleotide sequence ID" value="NZ_CP027432.2"/>
</dbReference>
<dbReference type="Proteomes" id="UP000272781">
    <property type="component" value="Unassembled WGS sequence"/>
</dbReference>
<evidence type="ECO:0000259" key="5">
    <source>
        <dbReference type="PROSITE" id="PS50931"/>
    </source>
</evidence>
<reference evidence="9" key="1">
    <citation type="submission" date="2018-03" db="EMBL/GenBank/DDBJ databases">
        <title>A comparative analysis of the Nautiliaceae.</title>
        <authorList>
            <person name="Grosche A."/>
            <person name="Smedile F."/>
            <person name="Vetriani C."/>
        </authorList>
    </citation>
    <scope>NUCLEOTIDE SEQUENCE [LARGE SCALE GENOMIC DNA]</scope>
    <source>
        <strain evidence="9">TB6</strain>
    </source>
</reference>
<evidence type="ECO:0000313" key="7">
    <source>
        <dbReference type="EMBL" id="ROR39997.1"/>
    </source>
</evidence>
<gene>
    <name evidence="6" type="ORF">C6V80_02255</name>
    <name evidence="7" type="ORF">EDC58_0977</name>
</gene>
<name>A0AAJ4RCU5_9BACT</name>
<dbReference type="PRINTS" id="PR00039">
    <property type="entry name" value="HTHLYSR"/>
</dbReference>